<dbReference type="AlphaFoldDB" id="A0A2P7ZU96"/>
<protein>
    <recommendedName>
        <fullName evidence="4">NADH dehydrogenase [ubiquinone] 1 beta subcomplex subunit 4</fullName>
    </recommendedName>
</protein>
<dbReference type="PANTHER" id="PTHR39476">
    <property type="entry name" value="NADH:UBIQUINONE OXIDOREDUCTASE 6.6KD SUBUNIT"/>
    <property type="match status" value="1"/>
</dbReference>
<name>A0A2P7ZU96_9PEZI</name>
<dbReference type="OrthoDB" id="15108at2759"/>
<evidence type="ECO:0008006" key="4">
    <source>
        <dbReference type="Google" id="ProtNLM"/>
    </source>
</evidence>
<sequence>MAGHNKPTLAMDPALVRYANMYVKRHEYFRWNRKTAGLTLLYMAVIPGALYWVARSTEGKYELRGKRRGDTINEF</sequence>
<keyword evidence="1" id="KW-1133">Transmembrane helix</keyword>
<comment type="caution">
    <text evidence="2">The sequence shown here is derived from an EMBL/GenBank/DDBJ whole genome shotgun (WGS) entry which is preliminary data.</text>
</comment>
<organism evidence="2 3">
    <name type="scientific">Elsinoe australis</name>
    <dbReference type="NCBI Taxonomy" id="40998"/>
    <lineage>
        <taxon>Eukaryota</taxon>
        <taxon>Fungi</taxon>
        <taxon>Dikarya</taxon>
        <taxon>Ascomycota</taxon>
        <taxon>Pezizomycotina</taxon>
        <taxon>Dothideomycetes</taxon>
        <taxon>Dothideomycetidae</taxon>
        <taxon>Myriangiales</taxon>
        <taxon>Elsinoaceae</taxon>
        <taxon>Elsinoe</taxon>
    </lineage>
</organism>
<accession>A0A2P7ZU96</accession>
<keyword evidence="1" id="KW-0472">Membrane</keyword>
<keyword evidence="1" id="KW-0812">Transmembrane</keyword>
<evidence type="ECO:0000256" key="1">
    <source>
        <dbReference type="SAM" id="Phobius"/>
    </source>
</evidence>
<evidence type="ECO:0000313" key="3">
    <source>
        <dbReference type="Proteomes" id="UP000243723"/>
    </source>
</evidence>
<proteinExistence type="predicted"/>
<dbReference type="EMBL" id="NHZQ01000121">
    <property type="protein sequence ID" value="PSK51781.1"/>
    <property type="molecule type" value="Genomic_DNA"/>
</dbReference>
<evidence type="ECO:0000313" key="2">
    <source>
        <dbReference type="EMBL" id="PSK51781.1"/>
    </source>
</evidence>
<reference evidence="2 3" key="1">
    <citation type="submission" date="2017-05" db="EMBL/GenBank/DDBJ databases">
        <title>Draft genome sequence of Elsinoe australis.</title>
        <authorList>
            <person name="Cheng Q."/>
        </authorList>
    </citation>
    <scope>NUCLEOTIDE SEQUENCE [LARGE SCALE GENOMIC DNA]</scope>
    <source>
        <strain evidence="2 3">NL1</strain>
    </source>
</reference>
<keyword evidence="3" id="KW-1185">Reference proteome</keyword>
<feature type="transmembrane region" description="Helical" evidence="1">
    <location>
        <begin position="35"/>
        <end position="54"/>
    </location>
</feature>
<gene>
    <name evidence="2" type="ORF">B9Z65_3048</name>
</gene>
<dbReference type="Proteomes" id="UP000243723">
    <property type="component" value="Unassembled WGS sequence"/>
</dbReference>
<dbReference type="STRING" id="40998.A0A2P7ZU96"/>
<dbReference type="PANTHER" id="PTHR39476:SF1">
    <property type="entry name" value="NADH DEHYDROGENASE [UBIQUINONE] 1 BETA SUBCOMPLEX SUBUNIT 4"/>
    <property type="match status" value="1"/>
</dbReference>